<name>A0A0B7MRV8_9FUNG</name>
<dbReference type="EMBL" id="LN719426">
    <property type="protein sequence ID" value="CEP07792.1"/>
    <property type="molecule type" value="Genomic_DNA"/>
</dbReference>
<evidence type="ECO:0000313" key="2">
    <source>
        <dbReference type="Proteomes" id="UP000054107"/>
    </source>
</evidence>
<organism evidence="1 2">
    <name type="scientific">Parasitella parasitica</name>
    <dbReference type="NCBI Taxonomy" id="35722"/>
    <lineage>
        <taxon>Eukaryota</taxon>
        <taxon>Fungi</taxon>
        <taxon>Fungi incertae sedis</taxon>
        <taxon>Mucoromycota</taxon>
        <taxon>Mucoromycotina</taxon>
        <taxon>Mucoromycetes</taxon>
        <taxon>Mucorales</taxon>
        <taxon>Mucorineae</taxon>
        <taxon>Mucoraceae</taxon>
        <taxon>Parasitella</taxon>
    </lineage>
</organism>
<sequence length="259" mass="30310">MPLSLRDALNNNRADRKALQGLRKFPNVQFENFPLDMWRFKNEALAWGSLESNFFSTIAAILTDSWGLFQRLDFNKGHERTFWTEYVIPIFKHFCIMNKGFIFGWCDSNMLSLANSQVTPGVWNNSTERLFADGVERKDGFEVVIMESSGPFSTEYIDHSLEDTWKLITMTSNSLRNEILKYQNASFETAKNLACYGIQCICDKITLTKCSLFSTTKWQNENDNQKDVLKKLRQKNNFLDHFEEKDTVRYQFENTDIFE</sequence>
<gene>
    <name evidence="1" type="primary">PARPA_01100.1 scaffold 1359</name>
</gene>
<dbReference type="Proteomes" id="UP000054107">
    <property type="component" value="Unassembled WGS sequence"/>
</dbReference>
<proteinExistence type="predicted"/>
<accession>A0A0B7MRV8</accession>
<keyword evidence="2" id="KW-1185">Reference proteome</keyword>
<protein>
    <submittedName>
        <fullName evidence="1">Uncharacterized protein</fullName>
    </submittedName>
</protein>
<dbReference type="AlphaFoldDB" id="A0A0B7MRV8"/>
<reference evidence="1 2" key="1">
    <citation type="submission" date="2014-09" db="EMBL/GenBank/DDBJ databases">
        <authorList>
            <person name="Ellenberger Sabrina"/>
        </authorList>
    </citation>
    <scope>NUCLEOTIDE SEQUENCE [LARGE SCALE GENOMIC DNA]</scope>
    <source>
        <strain evidence="1 2">CBS 412.66</strain>
    </source>
</reference>
<dbReference type="OrthoDB" id="2407081at2759"/>
<evidence type="ECO:0000313" key="1">
    <source>
        <dbReference type="EMBL" id="CEP07792.1"/>
    </source>
</evidence>